<dbReference type="InterPro" id="IPR003593">
    <property type="entry name" value="AAA+_ATPase"/>
</dbReference>
<evidence type="ECO:0000256" key="5">
    <source>
        <dbReference type="ARBA" id="ARBA00022741"/>
    </source>
</evidence>
<feature type="transmembrane region" description="Helical" evidence="9">
    <location>
        <begin position="162"/>
        <end position="180"/>
    </location>
</feature>
<reference evidence="12 13" key="2">
    <citation type="submission" date="2018-05" db="EMBL/GenBank/DDBJ databases">
        <authorList>
            <person name="Lanie J.A."/>
            <person name="Ng W.-L."/>
            <person name="Kazmierczak K.M."/>
            <person name="Andrzejewski T.M."/>
            <person name="Davidsen T.M."/>
            <person name="Wayne K.J."/>
            <person name="Tettelin H."/>
            <person name="Glass J.I."/>
            <person name="Rusch D."/>
            <person name="Podicherti R."/>
            <person name="Tsui H.-C.T."/>
            <person name="Winkler M.E."/>
        </authorList>
    </citation>
    <scope>NUCLEOTIDE SEQUENCE [LARGE SCALE GENOMIC DNA]</scope>
    <source>
        <strain evidence="12 13">C305</strain>
    </source>
</reference>
<keyword evidence="2" id="KW-0813">Transport</keyword>
<dbReference type="InterPro" id="IPR017871">
    <property type="entry name" value="ABC_transporter-like_CS"/>
</dbReference>
<comment type="caution">
    <text evidence="12">The sequence shown here is derived from an EMBL/GenBank/DDBJ whole genome shotgun (WGS) entry which is preliminary data.</text>
</comment>
<proteinExistence type="predicted"/>
<dbReference type="PROSITE" id="PS50893">
    <property type="entry name" value="ABC_TRANSPORTER_2"/>
    <property type="match status" value="1"/>
</dbReference>
<keyword evidence="6" id="KW-0067">ATP-binding</keyword>
<dbReference type="Gene3D" id="1.20.1560.10">
    <property type="entry name" value="ABC transporter type 1, transmembrane domain"/>
    <property type="match status" value="1"/>
</dbReference>
<name>A0A2U2X338_9FLAO</name>
<feature type="transmembrane region" description="Helical" evidence="9">
    <location>
        <begin position="284"/>
        <end position="305"/>
    </location>
</feature>
<dbReference type="EMBL" id="QFRJ01000014">
    <property type="protein sequence ID" value="PWH82192.1"/>
    <property type="molecule type" value="Genomic_DNA"/>
</dbReference>
<evidence type="ECO:0000256" key="9">
    <source>
        <dbReference type="SAM" id="Phobius"/>
    </source>
</evidence>
<dbReference type="Pfam" id="PF00664">
    <property type="entry name" value="ABC_membrane"/>
    <property type="match status" value="1"/>
</dbReference>
<dbReference type="InterPro" id="IPR027417">
    <property type="entry name" value="P-loop_NTPase"/>
</dbReference>
<sequence length="586" mass="66160">MKSLSYLNKYFFKYKWRLLLGVLFILGSNFLYVNMPLIVGDAVDQFKTGFDADNWLKFALSLGGMYILLSLGKGIFLFMQRQTIIVVSRYIEYDLKNEIYDQYQRLSYNFYKRNNTGDLMNRISEDVSYVRQYLGPGIMYTISTTILFAFTVTFMVNISPELTLYTLIPLPLLTFIIYKVSSIVNRQSVKVQQQQSKISTKVQESFSGITVLKAYGAEDKFQADFNIDAKGYLARHMDLVKTNAFFMPTITFLIGLSTIMTIYFGGILSFETQSGLTAGNIVEFIFYVNMLTWPLASVGWVTSMIQRAAASQERINEFLSEKPDVKNTNNSPFHFKGDIAFENVSYTFPTSGIQAVKDLSFEIKQGETLAIIGRTGSGKTSVINLLMRQFDPTSGTIKIDGEDLKSINVNDFRKEAGVVPQGVFLFSDSIRNNVMFGLAADQEATEKEVIEVLETTHVWHNIKDFKQGLDTVLGERGVNLSGGQKQRISIARALIRKPKLLIFDDCLSAVDTETEEIILNNLKETLQGTTSLIVSHRVSSIRNADRILVLEDGGKIEEGTHDELLALGGVYSEIYNKQLLEEQEEE</sequence>
<evidence type="ECO:0000256" key="4">
    <source>
        <dbReference type="ARBA" id="ARBA00022692"/>
    </source>
</evidence>
<evidence type="ECO:0000256" key="7">
    <source>
        <dbReference type="ARBA" id="ARBA00022989"/>
    </source>
</evidence>
<dbReference type="OrthoDB" id="9780296at2"/>
<dbReference type="InterPro" id="IPR039421">
    <property type="entry name" value="Type_1_exporter"/>
</dbReference>
<dbReference type="FunFam" id="3.40.50.300:FF:000221">
    <property type="entry name" value="Multidrug ABC transporter ATP-binding protein"/>
    <property type="match status" value="1"/>
</dbReference>
<dbReference type="Gene3D" id="3.40.50.300">
    <property type="entry name" value="P-loop containing nucleotide triphosphate hydrolases"/>
    <property type="match status" value="1"/>
</dbReference>
<evidence type="ECO:0000256" key="2">
    <source>
        <dbReference type="ARBA" id="ARBA00022448"/>
    </source>
</evidence>
<dbReference type="RefSeq" id="WP_109360421.1">
    <property type="nucleotide sequence ID" value="NZ_QFRJ01000014.1"/>
</dbReference>
<feature type="transmembrane region" description="Helical" evidence="9">
    <location>
        <begin position="16"/>
        <end position="35"/>
    </location>
</feature>
<dbReference type="Proteomes" id="UP000245370">
    <property type="component" value="Unassembled WGS sequence"/>
</dbReference>
<dbReference type="GO" id="GO:0005524">
    <property type="term" value="F:ATP binding"/>
    <property type="evidence" value="ECO:0007669"/>
    <property type="project" value="UniProtKB-KW"/>
</dbReference>
<evidence type="ECO:0000313" key="12">
    <source>
        <dbReference type="EMBL" id="PWH82192.1"/>
    </source>
</evidence>
<dbReference type="SMART" id="SM00382">
    <property type="entry name" value="AAA"/>
    <property type="match status" value="1"/>
</dbReference>
<dbReference type="GO" id="GO:0005886">
    <property type="term" value="C:plasma membrane"/>
    <property type="evidence" value="ECO:0007669"/>
    <property type="project" value="UniProtKB-SubCell"/>
</dbReference>
<dbReference type="PROSITE" id="PS50929">
    <property type="entry name" value="ABC_TM1F"/>
    <property type="match status" value="1"/>
</dbReference>
<gene>
    <name evidence="12" type="ORF">DIT68_13880</name>
</gene>
<feature type="transmembrane region" description="Helical" evidence="9">
    <location>
        <begin position="55"/>
        <end position="79"/>
    </location>
</feature>
<dbReference type="GO" id="GO:0015421">
    <property type="term" value="F:ABC-type oligopeptide transporter activity"/>
    <property type="evidence" value="ECO:0007669"/>
    <property type="project" value="TreeGrafter"/>
</dbReference>
<feature type="domain" description="ABC transmembrane type-1" evidence="11">
    <location>
        <begin position="19"/>
        <end position="307"/>
    </location>
</feature>
<evidence type="ECO:0000256" key="8">
    <source>
        <dbReference type="ARBA" id="ARBA00023136"/>
    </source>
</evidence>
<protein>
    <submittedName>
        <fullName evidence="12">ABC transporter</fullName>
    </submittedName>
</protein>
<dbReference type="Pfam" id="PF00005">
    <property type="entry name" value="ABC_tran"/>
    <property type="match status" value="1"/>
</dbReference>
<dbReference type="AlphaFoldDB" id="A0A2U2X338"/>
<evidence type="ECO:0000256" key="1">
    <source>
        <dbReference type="ARBA" id="ARBA00004651"/>
    </source>
</evidence>
<dbReference type="InterPro" id="IPR036640">
    <property type="entry name" value="ABC1_TM_sf"/>
</dbReference>
<dbReference type="CDD" id="cd18541">
    <property type="entry name" value="ABC_6TM_TmrB_like"/>
    <property type="match status" value="1"/>
</dbReference>
<organism evidence="12 13">
    <name type="scientific">Brumimicrobium oceani</name>
    <dbReference type="NCBI Taxonomy" id="2100725"/>
    <lineage>
        <taxon>Bacteria</taxon>
        <taxon>Pseudomonadati</taxon>
        <taxon>Bacteroidota</taxon>
        <taxon>Flavobacteriia</taxon>
        <taxon>Flavobacteriales</taxon>
        <taxon>Crocinitomicaceae</taxon>
        <taxon>Brumimicrobium</taxon>
    </lineage>
</organism>
<feature type="transmembrane region" description="Helical" evidence="9">
    <location>
        <begin position="245"/>
        <end position="264"/>
    </location>
</feature>
<evidence type="ECO:0000256" key="3">
    <source>
        <dbReference type="ARBA" id="ARBA00022475"/>
    </source>
</evidence>
<dbReference type="PANTHER" id="PTHR43394:SF1">
    <property type="entry name" value="ATP-BINDING CASSETTE SUB-FAMILY B MEMBER 10, MITOCHONDRIAL"/>
    <property type="match status" value="1"/>
</dbReference>
<dbReference type="SUPFAM" id="SSF90123">
    <property type="entry name" value="ABC transporter transmembrane region"/>
    <property type="match status" value="1"/>
</dbReference>
<dbReference type="InterPro" id="IPR003439">
    <property type="entry name" value="ABC_transporter-like_ATP-bd"/>
</dbReference>
<dbReference type="GO" id="GO:0016887">
    <property type="term" value="F:ATP hydrolysis activity"/>
    <property type="evidence" value="ECO:0007669"/>
    <property type="project" value="InterPro"/>
</dbReference>
<comment type="subcellular location">
    <subcellularLocation>
        <location evidence="1">Cell membrane</location>
        <topology evidence="1">Multi-pass membrane protein</topology>
    </subcellularLocation>
</comment>
<evidence type="ECO:0000313" key="13">
    <source>
        <dbReference type="Proteomes" id="UP000245370"/>
    </source>
</evidence>
<keyword evidence="5" id="KW-0547">Nucleotide-binding</keyword>
<dbReference type="InterPro" id="IPR011527">
    <property type="entry name" value="ABC1_TM_dom"/>
</dbReference>
<dbReference type="SUPFAM" id="SSF52540">
    <property type="entry name" value="P-loop containing nucleoside triphosphate hydrolases"/>
    <property type="match status" value="1"/>
</dbReference>
<evidence type="ECO:0000259" key="11">
    <source>
        <dbReference type="PROSITE" id="PS50929"/>
    </source>
</evidence>
<accession>A0A2U2X338</accession>
<dbReference type="PANTHER" id="PTHR43394">
    <property type="entry name" value="ATP-DEPENDENT PERMEASE MDL1, MITOCHONDRIAL"/>
    <property type="match status" value="1"/>
</dbReference>
<evidence type="ECO:0000256" key="6">
    <source>
        <dbReference type="ARBA" id="ARBA00022840"/>
    </source>
</evidence>
<feature type="transmembrane region" description="Helical" evidence="9">
    <location>
        <begin position="138"/>
        <end position="156"/>
    </location>
</feature>
<keyword evidence="3" id="KW-1003">Cell membrane</keyword>
<keyword evidence="7 9" id="KW-1133">Transmembrane helix</keyword>
<keyword evidence="13" id="KW-1185">Reference proteome</keyword>
<reference evidence="12 13" key="1">
    <citation type="submission" date="2018-05" db="EMBL/GenBank/DDBJ databases">
        <title>Brumimicrobium oceani sp. nov., isolated from coastal sediment.</title>
        <authorList>
            <person name="Kou Y."/>
        </authorList>
    </citation>
    <scope>NUCLEOTIDE SEQUENCE [LARGE SCALE GENOMIC DNA]</scope>
    <source>
        <strain evidence="12 13">C305</strain>
    </source>
</reference>
<evidence type="ECO:0000259" key="10">
    <source>
        <dbReference type="PROSITE" id="PS50893"/>
    </source>
</evidence>
<keyword evidence="8 9" id="KW-0472">Membrane</keyword>
<feature type="domain" description="ABC transporter" evidence="10">
    <location>
        <begin position="339"/>
        <end position="577"/>
    </location>
</feature>
<keyword evidence="4 9" id="KW-0812">Transmembrane</keyword>
<dbReference type="PROSITE" id="PS00211">
    <property type="entry name" value="ABC_TRANSPORTER_1"/>
    <property type="match status" value="1"/>
</dbReference>